<dbReference type="KEGG" id="lbc:LACBIDRAFT_302680"/>
<dbReference type="GeneID" id="6079066"/>
<organism evidence="4">
    <name type="scientific">Laccaria bicolor (strain S238N-H82 / ATCC MYA-4686)</name>
    <name type="common">Bicoloured deceiver</name>
    <name type="synonym">Laccaria laccata var. bicolor</name>
    <dbReference type="NCBI Taxonomy" id="486041"/>
    <lineage>
        <taxon>Eukaryota</taxon>
        <taxon>Fungi</taxon>
        <taxon>Dikarya</taxon>
        <taxon>Basidiomycota</taxon>
        <taxon>Agaricomycotina</taxon>
        <taxon>Agaricomycetes</taxon>
        <taxon>Agaricomycetidae</taxon>
        <taxon>Agaricales</taxon>
        <taxon>Agaricineae</taxon>
        <taxon>Hydnangiaceae</taxon>
        <taxon>Laccaria</taxon>
    </lineage>
</organism>
<evidence type="ECO:0000256" key="1">
    <source>
        <dbReference type="SAM" id="MobiDB-lite"/>
    </source>
</evidence>
<dbReference type="InParanoid" id="B0DI48"/>
<evidence type="ECO:0000313" key="3">
    <source>
        <dbReference type="EMBL" id="EDR05940.1"/>
    </source>
</evidence>
<dbReference type="AlphaFoldDB" id="B0DI48"/>
<dbReference type="EMBL" id="DS547111">
    <property type="protein sequence ID" value="EDR05940.1"/>
    <property type="molecule type" value="Genomic_DNA"/>
</dbReference>
<accession>B0DI48</accession>
<feature type="region of interest" description="Disordered" evidence="1">
    <location>
        <begin position="18"/>
        <end position="55"/>
    </location>
</feature>
<dbReference type="HOGENOM" id="CLU_3032760_0_0_1"/>
<protein>
    <submittedName>
        <fullName evidence="3">Predicted protein</fullName>
    </submittedName>
</protein>
<evidence type="ECO:0000313" key="2">
    <source>
        <dbReference type="EMBL" id="EDQ98959.1"/>
    </source>
</evidence>
<dbReference type="RefSeq" id="XP_001890392.1">
    <property type="nucleotide sequence ID" value="XM_001890357.1"/>
</dbReference>
<dbReference type="KEGG" id="lbc:LACBIDRAFT_318439"/>
<dbReference type="GeneID" id="6086044"/>
<keyword evidence="4" id="KW-1185">Reference proteome</keyword>
<gene>
    <name evidence="3" type="ORF">LACBIDRAFT_302680</name>
    <name evidence="2" type="ORF">LACBIDRAFT_318439</name>
</gene>
<dbReference type="EMBL" id="DS547181">
    <property type="protein sequence ID" value="EDQ98959.1"/>
    <property type="molecule type" value="Genomic_DNA"/>
</dbReference>
<dbReference type="RefSeq" id="XP_001883616.1">
    <property type="nucleotide sequence ID" value="XM_001883581.1"/>
</dbReference>
<feature type="compositionally biased region" description="Low complexity" evidence="1">
    <location>
        <begin position="33"/>
        <end position="43"/>
    </location>
</feature>
<name>B0DI48_LACBS</name>
<sequence>MTNGEMSPFVIVIYLVPRRQRRRGNQTTDDDISSSVDSVHIITASTSTLRPQPTD</sequence>
<reference evidence="3 4" key="1">
    <citation type="journal article" date="2008" name="Nature">
        <title>The genome of Laccaria bicolor provides insights into mycorrhizal symbiosis.</title>
        <authorList>
            <person name="Martin F."/>
            <person name="Aerts A."/>
            <person name="Ahren D."/>
            <person name="Brun A."/>
            <person name="Danchin E.G.J."/>
            <person name="Duchaussoy F."/>
            <person name="Gibon J."/>
            <person name="Kohler A."/>
            <person name="Lindquist E."/>
            <person name="Pereda V."/>
            <person name="Salamov A."/>
            <person name="Shapiro H.J."/>
            <person name="Wuyts J."/>
            <person name="Blaudez D."/>
            <person name="Buee M."/>
            <person name="Brokstein P."/>
            <person name="Canbaeck B."/>
            <person name="Cohen D."/>
            <person name="Courty P.E."/>
            <person name="Coutinho P.M."/>
            <person name="Delaruelle C."/>
            <person name="Detter J.C."/>
            <person name="Deveau A."/>
            <person name="DiFazio S."/>
            <person name="Duplessis S."/>
            <person name="Fraissinet-Tachet L."/>
            <person name="Lucic E."/>
            <person name="Frey-Klett P."/>
            <person name="Fourrey C."/>
            <person name="Feussner I."/>
            <person name="Gay G."/>
            <person name="Grimwood J."/>
            <person name="Hoegger P.J."/>
            <person name="Jain P."/>
            <person name="Kilaru S."/>
            <person name="Labbe J."/>
            <person name="Lin Y.C."/>
            <person name="Legue V."/>
            <person name="Le Tacon F."/>
            <person name="Marmeisse R."/>
            <person name="Melayah D."/>
            <person name="Montanini B."/>
            <person name="Muratet M."/>
            <person name="Nehls U."/>
            <person name="Niculita-Hirzel H."/>
            <person name="Oudot-Le Secq M.P."/>
            <person name="Peter M."/>
            <person name="Quesneville H."/>
            <person name="Rajashekar B."/>
            <person name="Reich M."/>
            <person name="Rouhier N."/>
            <person name="Schmutz J."/>
            <person name="Yin T."/>
            <person name="Chalot M."/>
            <person name="Henrissat B."/>
            <person name="Kuees U."/>
            <person name="Lucas S."/>
            <person name="Van de Peer Y."/>
            <person name="Podila G.K."/>
            <person name="Polle A."/>
            <person name="Pukkila P.J."/>
            <person name="Richardson P.M."/>
            <person name="Rouze P."/>
            <person name="Sanders I.R."/>
            <person name="Stajich J.E."/>
            <person name="Tunlid A."/>
            <person name="Tuskan G."/>
            <person name="Grigoriev I.V."/>
        </authorList>
    </citation>
    <scope>NUCLEOTIDE SEQUENCE [LARGE SCALE GENOMIC DNA]</scope>
    <source>
        <strain evidence="4">S238N-H82 / ATCC MYA-4686</strain>
    </source>
</reference>
<evidence type="ECO:0000313" key="4">
    <source>
        <dbReference type="Proteomes" id="UP000001194"/>
    </source>
</evidence>
<feature type="compositionally biased region" description="Polar residues" evidence="1">
    <location>
        <begin position="44"/>
        <end position="55"/>
    </location>
</feature>
<dbReference type="Proteomes" id="UP000001194">
    <property type="component" value="Unassembled WGS sequence"/>
</dbReference>
<proteinExistence type="predicted"/>